<name>A0A518D7T9_9BACT</name>
<protein>
    <submittedName>
        <fullName evidence="2">Uncharacterized protein</fullName>
    </submittedName>
</protein>
<dbReference type="AlphaFoldDB" id="A0A518D7T9"/>
<sequence>MTTSQTPPPGLRFGMRGLLGAMTAVAVLAAIGSILPGSAASMLASTLLIGMGPSASIAAVVYGRGWKQAFGIGASVPFAMFLLQGGWRPSCSARTTAFGWCSSGSWCSRASVARSPFGYAER</sequence>
<keyword evidence="1" id="KW-1133">Transmembrane helix</keyword>
<reference evidence="2 3" key="1">
    <citation type="submission" date="2019-02" db="EMBL/GenBank/DDBJ databases">
        <title>Deep-cultivation of Planctomycetes and their phenomic and genomic characterization uncovers novel biology.</title>
        <authorList>
            <person name="Wiegand S."/>
            <person name="Jogler M."/>
            <person name="Boedeker C."/>
            <person name="Pinto D."/>
            <person name="Vollmers J."/>
            <person name="Rivas-Marin E."/>
            <person name="Kohn T."/>
            <person name="Peeters S.H."/>
            <person name="Heuer A."/>
            <person name="Rast P."/>
            <person name="Oberbeckmann S."/>
            <person name="Bunk B."/>
            <person name="Jeske O."/>
            <person name="Meyerdierks A."/>
            <person name="Storesund J.E."/>
            <person name="Kallscheuer N."/>
            <person name="Luecker S."/>
            <person name="Lage O.M."/>
            <person name="Pohl T."/>
            <person name="Merkel B.J."/>
            <person name="Hornburger P."/>
            <person name="Mueller R.-W."/>
            <person name="Bruemmer F."/>
            <person name="Labrenz M."/>
            <person name="Spormann A.M."/>
            <person name="Op den Camp H."/>
            <person name="Overmann J."/>
            <person name="Amann R."/>
            <person name="Jetten M.S.M."/>
            <person name="Mascher T."/>
            <person name="Medema M.H."/>
            <person name="Devos D.P."/>
            <person name="Kaster A.-K."/>
            <person name="Ovreas L."/>
            <person name="Rohde M."/>
            <person name="Galperin M.Y."/>
            <person name="Jogler C."/>
        </authorList>
    </citation>
    <scope>NUCLEOTIDE SEQUENCE [LARGE SCALE GENOMIC DNA]</scope>
    <source>
        <strain evidence="2 3">Pla175</strain>
    </source>
</reference>
<dbReference type="RefSeq" id="WP_145281509.1">
    <property type="nucleotide sequence ID" value="NZ_CP036291.1"/>
</dbReference>
<evidence type="ECO:0000313" key="3">
    <source>
        <dbReference type="Proteomes" id="UP000317429"/>
    </source>
</evidence>
<gene>
    <name evidence="2" type="ORF">Pla175_09100</name>
</gene>
<evidence type="ECO:0000256" key="1">
    <source>
        <dbReference type="SAM" id="Phobius"/>
    </source>
</evidence>
<proteinExistence type="predicted"/>
<dbReference type="PROSITE" id="PS51318">
    <property type="entry name" value="TAT"/>
    <property type="match status" value="1"/>
</dbReference>
<feature type="transmembrane region" description="Helical" evidence="1">
    <location>
        <begin position="42"/>
        <end position="62"/>
    </location>
</feature>
<accession>A0A518D7T9</accession>
<keyword evidence="1" id="KW-0812">Transmembrane</keyword>
<dbReference type="InterPro" id="IPR006311">
    <property type="entry name" value="TAT_signal"/>
</dbReference>
<feature type="transmembrane region" description="Helical" evidence="1">
    <location>
        <begin position="18"/>
        <end position="36"/>
    </location>
</feature>
<evidence type="ECO:0000313" key="2">
    <source>
        <dbReference type="EMBL" id="QDU87548.1"/>
    </source>
</evidence>
<dbReference type="Proteomes" id="UP000317429">
    <property type="component" value="Chromosome"/>
</dbReference>
<dbReference type="EMBL" id="CP036291">
    <property type="protein sequence ID" value="QDU87548.1"/>
    <property type="molecule type" value="Genomic_DNA"/>
</dbReference>
<organism evidence="2 3">
    <name type="scientific">Pirellulimonas nuda</name>
    <dbReference type="NCBI Taxonomy" id="2528009"/>
    <lineage>
        <taxon>Bacteria</taxon>
        <taxon>Pseudomonadati</taxon>
        <taxon>Planctomycetota</taxon>
        <taxon>Planctomycetia</taxon>
        <taxon>Pirellulales</taxon>
        <taxon>Lacipirellulaceae</taxon>
        <taxon>Pirellulimonas</taxon>
    </lineage>
</organism>
<keyword evidence="1" id="KW-0472">Membrane</keyword>
<keyword evidence="3" id="KW-1185">Reference proteome</keyword>
<dbReference type="KEGG" id="pnd:Pla175_09100"/>